<dbReference type="AlphaFoldDB" id="A0A0N4VMV8"/>
<feature type="region of interest" description="Disordered" evidence="2">
    <location>
        <begin position="158"/>
        <end position="194"/>
    </location>
</feature>
<dbReference type="Pfam" id="PF06991">
    <property type="entry name" value="MFAP1"/>
    <property type="match status" value="1"/>
</dbReference>
<comment type="similarity">
    <text evidence="1">Belongs to the MFAP1 family.</text>
</comment>
<feature type="compositionally biased region" description="Basic and acidic residues" evidence="2">
    <location>
        <begin position="1"/>
        <end position="14"/>
    </location>
</feature>
<feature type="region of interest" description="Disordered" evidence="2">
    <location>
        <begin position="55"/>
        <end position="145"/>
    </location>
</feature>
<evidence type="ECO:0000313" key="6">
    <source>
        <dbReference type="WBParaSite" id="EVEC_0001229001-mRNA-1"/>
    </source>
</evidence>
<dbReference type="STRING" id="51028.A0A0N4VMV8"/>
<reference evidence="6" key="1">
    <citation type="submission" date="2017-02" db="UniProtKB">
        <authorList>
            <consortium name="WormBaseParasite"/>
        </authorList>
    </citation>
    <scope>IDENTIFICATION</scope>
</reference>
<protein>
    <submittedName>
        <fullName evidence="6">MFAP1 domain-containing protein</fullName>
    </submittedName>
</protein>
<dbReference type="InterPro" id="IPR009730">
    <property type="entry name" value="MFAP1_C"/>
</dbReference>
<keyword evidence="5" id="KW-1185">Reference proteome</keyword>
<feature type="compositionally biased region" description="Acidic residues" evidence="2">
    <location>
        <begin position="96"/>
        <end position="109"/>
    </location>
</feature>
<organism evidence="6">
    <name type="scientific">Enterobius vermicularis</name>
    <name type="common">Human pinworm</name>
    <dbReference type="NCBI Taxonomy" id="51028"/>
    <lineage>
        <taxon>Eukaryota</taxon>
        <taxon>Metazoa</taxon>
        <taxon>Ecdysozoa</taxon>
        <taxon>Nematoda</taxon>
        <taxon>Chromadorea</taxon>
        <taxon>Rhabditida</taxon>
        <taxon>Spirurina</taxon>
        <taxon>Oxyuridomorpha</taxon>
        <taxon>Oxyuroidea</taxon>
        <taxon>Oxyuridae</taxon>
        <taxon>Enterobius</taxon>
    </lineage>
</organism>
<dbReference type="OrthoDB" id="1111734at2759"/>
<feature type="compositionally biased region" description="Acidic residues" evidence="2">
    <location>
        <begin position="168"/>
        <end position="189"/>
    </location>
</feature>
<accession>A0A0N4VMV8</accession>
<feature type="compositionally biased region" description="Basic and acidic residues" evidence="2">
    <location>
        <begin position="158"/>
        <end position="167"/>
    </location>
</feature>
<evidence type="ECO:0000256" key="1">
    <source>
        <dbReference type="ARBA" id="ARBA00008155"/>
    </source>
</evidence>
<evidence type="ECO:0000313" key="4">
    <source>
        <dbReference type="EMBL" id="VDD96753.1"/>
    </source>
</evidence>
<evidence type="ECO:0000256" key="2">
    <source>
        <dbReference type="SAM" id="MobiDB-lite"/>
    </source>
</evidence>
<feature type="region of interest" description="Disordered" evidence="2">
    <location>
        <begin position="1"/>
        <end position="25"/>
    </location>
</feature>
<dbReference type="WBParaSite" id="EVEC_0001229001-mRNA-1">
    <property type="protein sequence ID" value="EVEC_0001229001-mRNA-1"/>
    <property type="gene ID" value="EVEC_0001229001"/>
</dbReference>
<evidence type="ECO:0000313" key="5">
    <source>
        <dbReference type="Proteomes" id="UP000274131"/>
    </source>
</evidence>
<sequence length="437" mass="51409">MAEFTPKFERDLDSRSMGPKALPTAGAIAVRNEKGEITMQKVKVVRYMAGKVPAYAQGYDSSGVEDEGDDDESGYDKKADSSGYVKQEPDLVSTKDEEDIVHEEENEEEAERRRMRARLRRMEIEMNETQGEEDEADEDDEEEFERRRALLRQKLVKKEEEEALVKQEEEEEESDEETSEEESEDSEEDTVLRLKPIFVEKSKRATLIEEENNKLLEKKLKEENEEKLKQRQRESAKMVEDVLRLEAEMERRKKEDNVDLTSVNTDDEDDEIAYENWKLREVKRLKRNKDEREAQAHEKAELDRIHKMNEEERKQYLRMNPKIITNMQKKGKYKFLQKYFHRGAFYLDQEDDILKRDFAEATLDDQFDKSVLPKVMQVKNFGKASRSKWTHLTAEDTTDHQGSWAATTALNSKFQIKHAGGMRNIFERPAAKKRKTE</sequence>
<feature type="compositionally biased region" description="Acidic residues" evidence="2">
    <location>
        <begin position="130"/>
        <end position="143"/>
    </location>
</feature>
<dbReference type="InterPro" id="IPR033194">
    <property type="entry name" value="MFAP1"/>
</dbReference>
<gene>
    <name evidence="4" type="ORF">EVEC_LOCUS11504</name>
</gene>
<dbReference type="PANTHER" id="PTHR15327">
    <property type="entry name" value="MICROFIBRIL-ASSOCIATED PROTEIN"/>
    <property type="match status" value="1"/>
</dbReference>
<proteinExistence type="inferred from homology"/>
<reference evidence="4 5" key="2">
    <citation type="submission" date="2018-10" db="EMBL/GenBank/DDBJ databases">
        <authorList>
            <consortium name="Pathogen Informatics"/>
        </authorList>
    </citation>
    <scope>NUCLEOTIDE SEQUENCE [LARGE SCALE GENOMIC DNA]</scope>
</reference>
<dbReference type="Proteomes" id="UP000274131">
    <property type="component" value="Unassembled WGS sequence"/>
</dbReference>
<name>A0A0N4VMV8_ENTVE</name>
<evidence type="ECO:0000259" key="3">
    <source>
        <dbReference type="Pfam" id="PF06991"/>
    </source>
</evidence>
<feature type="compositionally biased region" description="Acidic residues" evidence="2">
    <location>
        <begin position="63"/>
        <end position="73"/>
    </location>
</feature>
<dbReference type="EMBL" id="UXUI01012186">
    <property type="protein sequence ID" value="VDD96753.1"/>
    <property type="molecule type" value="Genomic_DNA"/>
</dbReference>
<feature type="domain" description="Micro-fibrillar-associated protein 1 C-terminal" evidence="3">
    <location>
        <begin position="185"/>
        <end position="397"/>
    </location>
</feature>